<organism evidence="3 4">
    <name type="scientific">Rhodocollybia butyracea</name>
    <dbReference type="NCBI Taxonomy" id="206335"/>
    <lineage>
        <taxon>Eukaryota</taxon>
        <taxon>Fungi</taxon>
        <taxon>Dikarya</taxon>
        <taxon>Basidiomycota</taxon>
        <taxon>Agaricomycotina</taxon>
        <taxon>Agaricomycetes</taxon>
        <taxon>Agaricomycetidae</taxon>
        <taxon>Agaricales</taxon>
        <taxon>Marasmiineae</taxon>
        <taxon>Omphalotaceae</taxon>
        <taxon>Rhodocollybia</taxon>
    </lineage>
</organism>
<evidence type="ECO:0000313" key="4">
    <source>
        <dbReference type="Proteomes" id="UP000772434"/>
    </source>
</evidence>
<protein>
    <submittedName>
        <fullName evidence="3">Uncharacterized protein</fullName>
    </submittedName>
</protein>
<evidence type="ECO:0000313" key="3">
    <source>
        <dbReference type="EMBL" id="KAF9074091.1"/>
    </source>
</evidence>
<accession>A0A9P5PX28</accession>
<feature type="compositionally biased region" description="Basic and acidic residues" evidence="1">
    <location>
        <begin position="212"/>
        <end position="224"/>
    </location>
</feature>
<feature type="signal peptide" evidence="2">
    <location>
        <begin position="1"/>
        <end position="23"/>
    </location>
</feature>
<dbReference type="Proteomes" id="UP000772434">
    <property type="component" value="Unassembled WGS sequence"/>
</dbReference>
<sequence>MMRHTIFLLHVLFVSTLCSCIFGLPVDNKGNKDGAASAQVGEVEVCFYKEDGLEAAGSREADNTKAFMDAVEKALLEGLSGTTNVIFKNGWEPPKLPDDKRLAAPGRTTLYDKTQRAFATVTGPKCPHGCLAWFSSPHKGGKPNPKEPISKRRLYWEVLSQPAEADSQHGLTSVARSKDWPLTGKYFIQSGKVFMDKFQLAQKWGEHPSQGTEKRLRKGSEGSEKGTNIKRPKPANQGSLFVEDSDTTAYEDSADEYYLPIRSPSLK</sequence>
<evidence type="ECO:0000256" key="2">
    <source>
        <dbReference type="SAM" id="SignalP"/>
    </source>
</evidence>
<dbReference type="EMBL" id="JADNRY010000014">
    <property type="protein sequence ID" value="KAF9074091.1"/>
    <property type="molecule type" value="Genomic_DNA"/>
</dbReference>
<dbReference type="AlphaFoldDB" id="A0A9P5PX28"/>
<dbReference type="PROSITE" id="PS51257">
    <property type="entry name" value="PROKAR_LIPOPROTEIN"/>
    <property type="match status" value="1"/>
</dbReference>
<gene>
    <name evidence="3" type="ORF">BDP27DRAFT_1359624</name>
</gene>
<evidence type="ECO:0000256" key="1">
    <source>
        <dbReference type="SAM" id="MobiDB-lite"/>
    </source>
</evidence>
<proteinExistence type="predicted"/>
<feature type="chain" id="PRO_5040323788" evidence="2">
    <location>
        <begin position="24"/>
        <end position="267"/>
    </location>
</feature>
<keyword evidence="2" id="KW-0732">Signal</keyword>
<comment type="caution">
    <text evidence="3">The sequence shown here is derived from an EMBL/GenBank/DDBJ whole genome shotgun (WGS) entry which is preliminary data.</text>
</comment>
<keyword evidence="4" id="KW-1185">Reference proteome</keyword>
<name>A0A9P5PX28_9AGAR</name>
<feature type="region of interest" description="Disordered" evidence="1">
    <location>
        <begin position="204"/>
        <end position="246"/>
    </location>
</feature>
<reference evidence="3" key="1">
    <citation type="submission" date="2020-11" db="EMBL/GenBank/DDBJ databases">
        <authorList>
            <consortium name="DOE Joint Genome Institute"/>
            <person name="Ahrendt S."/>
            <person name="Riley R."/>
            <person name="Andreopoulos W."/>
            <person name="Labutti K."/>
            <person name="Pangilinan J."/>
            <person name="Ruiz-Duenas F.J."/>
            <person name="Barrasa J.M."/>
            <person name="Sanchez-Garcia M."/>
            <person name="Camarero S."/>
            <person name="Miyauchi S."/>
            <person name="Serrano A."/>
            <person name="Linde D."/>
            <person name="Babiker R."/>
            <person name="Drula E."/>
            <person name="Ayuso-Fernandez I."/>
            <person name="Pacheco R."/>
            <person name="Padilla G."/>
            <person name="Ferreira P."/>
            <person name="Barriuso J."/>
            <person name="Kellner H."/>
            <person name="Castanera R."/>
            <person name="Alfaro M."/>
            <person name="Ramirez L."/>
            <person name="Pisabarro A.G."/>
            <person name="Kuo A."/>
            <person name="Tritt A."/>
            <person name="Lipzen A."/>
            <person name="He G."/>
            <person name="Yan M."/>
            <person name="Ng V."/>
            <person name="Cullen D."/>
            <person name="Martin F."/>
            <person name="Rosso M.-N."/>
            <person name="Henrissat B."/>
            <person name="Hibbett D."/>
            <person name="Martinez A.T."/>
            <person name="Grigoriev I.V."/>
        </authorList>
    </citation>
    <scope>NUCLEOTIDE SEQUENCE</scope>
    <source>
        <strain evidence="3">AH 40177</strain>
    </source>
</reference>